<dbReference type="AlphaFoldDB" id="A0A382RJZ8"/>
<feature type="transmembrane region" description="Helical" evidence="2">
    <location>
        <begin position="7"/>
        <end position="32"/>
    </location>
</feature>
<keyword evidence="2" id="KW-0472">Membrane</keyword>
<sequence length="106" mass="12158">MKPRYRVLGIGASLGFRAAIIVVLLCGGYLVFEFGRLQANYNIVDAIQEKQELSETIQELEDQVLVLKQQITLLESKRKIDKEAYALVEEGFSKLRSKIQEQWEVI</sequence>
<keyword evidence="2" id="KW-0812">Transmembrane</keyword>
<evidence type="ECO:0000256" key="1">
    <source>
        <dbReference type="SAM" id="Coils"/>
    </source>
</evidence>
<feature type="coiled-coil region" evidence="1">
    <location>
        <begin position="43"/>
        <end position="77"/>
    </location>
</feature>
<name>A0A382RJZ8_9ZZZZ</name>
<accession>A0A382RJZ8</accession>
<evidence type="ECO:0000256" key="2">
    <source>
        <dbReference type="SAM" id="Phobius"/>
    </source>
</evidence>
<gene>
    <name evidence="3" type="ORF">METZ01_LOCUS350810</name>
</gene>
<evidence type="ECO:0000313" key="3">
    <source>
        <dbReference type="EMBL" id="SVC97956.1"/>
    </source>
</evidence>
<reference evidence="3" key="1">
    <citation type="submission" date="2018-05" db="EMBL/GenBank/DDBJ databases">
        <authorList>
            <person name="Lanie J.A."/>
            <person name="Ng W.-L."/>
            <person name="Kazmierczak K.M."/>
            <person name="Andrzejewski T.M."/>
            <person name="Davidsen T.M."/>
            <person name="Wayne K.J."/>
            <person name="Tettelin H."/>
            <person name="Glass J.I."/>
            <person name="Rusch D."/>
            <person name="Podicherti R."/>
            <person name="Tsui H.-C.T."/>
            <person name="Winkler M.E."/>
        </authorList>
    </citation>
    <scope>NUCLEOTIDE SEQUENCE</scope>
</reference>
<protein>
    <recommendedName>
        <fullName evidence="4">Septum formation initiator</fullName>
    </recommendedName>
</protein>
<feature type="non-terminal residue" evidence="3">
    <location>
        <position position="106"/>
    </location>
</feature>
<keyword evidence="1" id="KW-0175">Coiled coil</keyword>
<organism evidence="3">
    <name type="scientific">marine metagenome</name>
    <dbReference type="NCBI Taxonomy" id="408172"/>
    <lineage>
        <taxon>unclassified sequences</taxon>
        <taxon>metagenomes</taxon>
        <taxon>ecological metagenomes</taxon>
    </lineage>
</organism>
<dbReference type="EMBL" id="UINC01122256">
    <property type="protein sequence ID" value="SVC97956.1"/>
    <property type="molecule type" value="Genomic_DNA"/>
</dbReference>
<proteinExistence type="predicted"/>
<evidence type="ECO:0008006" key="4">
    <source>
        <dbReference type="Google" id="ProtNLM"/>
    </source>
</evidence>
<keyword evidence="2" id="KW-1133">Transmembrane helix</keyword>